<organism evidence="1 2">
    <name type="scientific">Litoribrevibacter albus</name>
    <dbReference type="NCBI Taxonomy" id="1473156"/>
    <lineage>
        <taxon>Bacteria</taxon>
        <taxon>Pseudomonadati</taxon>
        <taxon>Pseudomonadota</taxon>
        <taxon>Gammaproteobacteria</taxon>
        <taxon>Oceanospirillales</taxon>
        <taxon>Oceanospirillaceae</taxon>
        <taxon>Litoribrevibacter</taxon>
    </lineage>
</organism>
<evidence type="ECO:0000313" key="2">
    <source>
        <dbReference type="Proteomes" id="UP001161389"/>
    </source>
</evidence>
<dbReference type="AlphaFoldDB" id="A0AA37W5M6"/>
<keyword evidence="2" id="KW-1185">Reference proteome</keyword>
<reference evidence="1" key="2">
    <citation type="submission" date="2023-01" db="EMBL/GenBank/DDBJ databases">
        <title>Draft genome sequence of Litoribrevibacter albus strain NBRC 110071.</title>
        <authorList>
            <person name="Sun Q."/>
            <person name="Mori K."/>
        </authorList>
    </citation>
    <scope>NUCLEOTIDE SEQUENCE</scope>
    <source>
        <strain evidence="1">NBRC 110071</strain>
    </source>
</reference>
<dbReference type="InterPro" id="IPR021300">
    <property type="entry name" value="Integr_conj_element_PFL4695"/>
</dbReference>
<dbReference type="NCBIfam" id="TIGR03765">
    <property type="entry name" value="ICE_PFL_4695"/>
    <property type="match status" value="1"/>
</dbReference>
<dbReference type="EMBL" id="BSNM01000013">
    <property type="protein sequence ID" value="GLQ31407.1"/>
    <property type="molecule type" value="Genomic_DNA"/>
</dbReference>
<dbReference type="Pfam" id="PF11072">
    <property type="entry name" value="DUF2859"/>
    <property type="match status" value="1"/>
</dbReference>
<evidence type="ECO:0000313" key="1">
    <source>
        <dbReference type="EMBL" id="GLQ31407.1"/>
    </source>
</evidence>
<dbReference type="Proteomes" id="UP001161389">
    <property type="component" value="Unassembled WGS sequence"/>
</dbReference>
<proteinExistence type="predicted"/>
<protein>
    <recommendedName>
        <fullName evidence="3">Integrating conjugative element protein</fullName>
    </recommendedName>
</protein>
<name>A0AA37W5M6_9GAMM</name>
<sequence length="215" mass="24539">MLSPPWSANTGQRESKKLYTKGHFIMGKNLKDVPTIVVLIGAVLAFSQAFAEEQKSSPHMPWFETEVIEDRGGQPIDPYLPKNNNTLEHMKKLYDERRSKKLVHSHFPVVTASMSVGRVTEGEARDVKYQMATRPMFIIGYDPVSIKWLSSNRELLKEKKAIGLVVNIQTKEQMEELQSIVGDGVLMQPTPGDRLAEHLKIRHYPFYMDNQGVMR</sequence>
<comment type="caution">
    <text evidence="1">The sequence shown here is derived from an EMBL/GenBank/DDBJ whole genome shotgun (WGS) entry which is preliminary data.</text>
</comment>
<accession>A0AA37W5M6</accession>
<gene>
    <name evidence="1" type="ORF">GCM10007876_18860</name>
</gene>
<reference evidence="1" key="1">
    <citation type="journal article" date="2014" name="Int. J. Syst. Evol. Microbiol.">
        <title>Complete genome sequence of Corynebacterium casei LMG S-19264T (=DSM 44701T), isolated from a smear-ripened cheese.</title>
        <authorList>
            <consortium name="US DOE Joint Genome Institute (JGI-PGF)"/>
            <person name="Walter F."/>
            <person name="Albersmeier A."/>
            <person name="Kalinowski J."/>
            <person name="Ruckert C."/>
        </authorList>
    </citation>
    <scope>NUCLEOTIDE SEQUENCE</scope>
    <source>
        <strain evidence="1">NBRC 110071</strain>
    </source>
</reference>
<evidence type="ECO:0008006" key="3">
    <source>
        <dbReference type="Google" id="ProtNLM"/>
    </source>
</evidence>